<protein>
    <submittedName>
        <fullName evidence="1">Uncharacterized protein</fullName>
    </submittedName>
</protein>
<sequence length="58" mass="6560">MLVQFDLNQNDLDALLRHCQTFRPATGDGREDARLVDALQALEQALLEVEREHPQTAS</sequence>
<comment type="caution">
    <text evidence="1">The sequence shown here is derived from an EMBL/GenBank/DDBJ whole genome shotgun (WGS) entry which is preliminary data.</text>
</comment>
<proteinExistence type="predicted"/>
<dbReference type="Proteomes" id="UP000271531">
    <property type="component" value="Unassembled WGS sequence"/>
</dbReference>
<gene>
    <name evidence="1" type="ORF">ALP03_200041</name>
</gene>
<evidence type="ECO:0000313" key="1">
    <source>
        <dbReference type="EMBL" id="RMV99655.1"/>
    </source>
</evidence>
<organism evidence="1 2">
    <name type="scientific">Pseudomonas amygdali pv. tabaci</name>
    <name type="common">Pseudomonas syringae pv. tabaci</name>
    <dbReference type="NCBI Taxonomy" id="322"/>
    <lineage>
        <taxon>Bacteria</taxon>
        <taxon>Pseudomonadati</taxon>
        <taxon>Pseudomonadota</taxon>
        <taxon>Gammaproteobacteria</taxon>
        <taxon>Pseudomonadales</taxon>
        <taxon>Pseudomonadaceae</taxon>
        <taxon>Pseudomonas</taxon>
        <taxon>Pseudomonas amygdali</taxon>
    </lineage>
</organism>
<dbReference type="EMBL" id="RBVA01000498">
    <property type="protein sequence ID" value="RMV99655.1"/>
    <property type="molecule type" value="Genomic_DNA"/>
</dbReference>
<dbReference type="AlphaFoldDB" id="A0A3M6H3Z6"/>
<reference evidence="1 2" key="1">
    <citation type="submission" date="2018-08" db="EMBL/GenBank/DDBJ databases">
        <title>Recombination of ecologically and evolutionarily significant loci maintains genetic cohesion in the Pseudomonas syringae species complex.</title>
        <authorList>
            <person name="Dillon M."/>
            <person name="Thakur S."/>
            <person name="Almeida R.N.D."/>
            <person name="Weir B.S."/>
            <person name="Guttman D.S."/>
        </authorList>
    </citation>
    <scope>NUCLEOTIDE SEQUENCE [LARGE SCALE GENOMIC DNA]</scope>
    <source>
        <strain evidence="1 2">ICMP 4525</strain>
    </source>
</reference>
<name>A0A3M6H3Z6_PSEAJ</name>
<evidence type="ECO:0000313" key="2">
    <source>
        <dbReference type="Proteomes" id="UP000271531"/>
    </source>
</evidence>
<accession>A0A3M6H3Z6</accession>